<dbReference type="Pfam" id="PF02517">
    <property type="entry name" value="Rce1-like"/>
    <property type="match status" value="1"/>
</dbReference>
<feature type="transmembrane region" description="Helical" evidence="1">
    <location>
        <begin position="12"/>
        <end position="33"/>
    </location>
</feature>
<name>K9ZJ76_ANACC</name>
<keyword evidence="1" id="KW-0472">Membrane</keyword>
<feature type="transmembrane region" description="Helical" evidence="1">
    <location>
        <begin position="116"/>
        <end position="135"/>
    </location>
</feature>
<dbReference type="AlphaFoldDB" id="K9ZJ76"/>
<evidence type="ECO:0000313" key="4">
    <source>
        <dbReference type="Proteomes" id="UP000010474"/>
    </source>
</evidence>
<dbReference type="eggNOG" id="COG1266">
    <property type="taxonomic scope" value="Bacteria"/>
</dbReference>
<proteinExistence type="predicted"/>
<feature type="domain" description="CAAX prenyl protease 2/Lysostaphin resistance protein A-like" evidence="2">
    <location>
        <begin position="125"/>
        <end position="218"/>
    </location>
</feature>
<reference evidence="4" key="1">
    <citation type="journal article" date="2013" name="Proc. Natl. Acad. Sci. U.S.A.">
        <title>Improving the coverage of the cyanobacterial phylum using diversity-driven genome sequencing.</title>
        <authorList>
            <person name="Shih P.M."/>
            <person name="Wu D."/>
            <person name="Latifi A."/>
            <person name="Axen S.D."/>
            <person name="Fewer D.P."/>
            <person name="Talla E."/>
            <person name="Calteau A."/>
            <person name="Cai F."/>
            <person name="Tandeau de Marsac N."/>
            <person name="Rippka R."/>
            <person name="Herdman M."/>
            <person name="Sivonen K."/>
            <person name="Coursin T."/>
            <person name="Laurent T."/>
            <person name="Goodwin L."/>
            <person name="Nolan M."/>
            <person name="Davenport K.W."/>
            <person name="Han C.S."/>
            <person name="Rubin E.M."/>
            <person name="Eisen J.A."/>
            <person name="Woyke T."/>
            <person name="Gugger M."/>
            <person name="Kerfeld C.A."/>
        </authorList>
    </citation>
    <scope>NUCLEOTIDE SEQUENCE [LARGE SCALE GENOMIC DNA]</scope>
    <source>
        <strain evidence="4">ATCC 27899 / PCC 7122</strain>
    </source>
</reference>
<dbReference type="GO" id="GO:0080120">
    <property type="term" value="P:CAAX-box protein maturation"/>
    <property type="evidence" value="ECO:0007669"/>
    <property type="project" value="UniProtKB-ARBA"/>
</dbReference>
<feature type="transmembrane region" description="Helical" evidence="1">
    <location>
        <begin position="156"/>
        <end position="176"/>
    </location>
</feature>
<gene>
    <name evidence="3" type="ordered locus">Anacy_3418</name>
</gene>
<dbReference type="KEGG" id="acy:Anacy_3418"/>
<feature type="transmembrane region" description="Helical" evidence="1">
    <location>
        <begin position="182"/>
        <end position="199"/>
    </location>
</feature>
<keyword evidence="4" id="KW-1185">Reference proteome</keyword>
<dbReference type="HOGENOM" id="CLU_1208822_0_0_3"/>
<feature type="transmembrane region" description="Helical" evidence="1">
    <location>
        <begin position="211"/>
        <end position="229"/>
    </location>
</feature>
<dbReference type="EMBL" id="CP003659">
    <property type="protein sequence ID" value="AFZ58819.1"/>
    <property type="molecule type" value="Genomic_DNA"/>
</dbReference>
<protein>
    <submittedName>
        <fullName evidence="3">Abortive infection protein</fullName>
    </submittedName>
</protein>
<evidence type="ECO:0000256" key="1">
    <source>
        <dbReference type="SAM" id="Phobius"/>
    </source>
</evidence>
<dbReference type="OrthoDB" id="449657at2"/>
<evidence type="ECO:0000313" key="3">
    <source>
        <dbReference type="EMBL" id="AFZ58819.1"/>
    </source>
</evidence>
<keyword evidence="1" id="KW-0812">Transmembrane</keyword>
<feature type="transmembrane region" description="Helical" evidence="1">
    <location>
        <begin position="39"/>
        <end position="61"/>
    </location>
</feature>
<dbReference type="PATRIC" id="fig|272123.3.peg.3719"/>
<dbReference type="STRING" id="272123.Anacy_3418"/>
<sequence length="230" mass="26872">MLMQLTQRRRSLFALLISVPFTSIGAVMSLLIAPGIIGQTILVMCQLWLLFLPVAWLLWVERKPLKISKPTRYDWLIGLALGLLMFGIILATYWFFLRDWINVNDVRNKLQKVGNINQLFFKLGGAYFILINALIEEYFWRWFVYSRCEELVSGRTAVFLAALFFTIHHTIGLAVFTDWRMVLLGSLFVFVAGVVWSECYRRYRSIWSNYFSHLIADLALHIVAWQIFFG</sequence>
<accession>K9ZJ76</accession>
<feature type="transmembrane region" description="Helical" evidence="1">
    <location>
        <begin position="73"/>
        <end position="96"/>
    </location>
</feature>
<organism evidence="3 4">
    <name type="scientific">Anabaena cylindrica (strain ATCC 27899 / PCC 7122)</name>
    <dbReference type="NCBI Taxonomy" id="272123"/>
    <lineage>
        <taxon>Bacteria</taxon>
        <taxon>Bacillati</taxon>
        <taxon>Cyanobacteriota</taxon>
        <taxon>Cyanophyceae</taxon>
        <taxon>Nostocales</taxon>
        <taxon>Nostocaceae</taxon>
        <taxon>Anabaena</taxon>
    </lineage>
</organism>
<keyword evidence="1" id="KW-1133">Transmembrane helix</keyword>
<evidence type="ECO:0000259" key="2">
    <source>
        <dbReference type="Pfam" id="PF02517"/>
    </source>
</evidence>
<dbReference type="RefSeq" id="WP_015215444.1">
    <property type="nucleotide sequence ID" value="NC_019771.1"/>
</dbReference>
<dbReference type="Proteomes" id="UP000010474">
    <property type="component" value="Chromosome"/>
</dbReference>
<dbReference type="GO" id="GO:0004175">
    <property type="term" value="F:endopeptidase activity"/>
    <property type="evidence" value="ECO:0007669"/>
    <property type="project" value="UniProtKB-ARBA"/>
</dbReference>
<dbReference type="InterPro" id="IPR003675">
    <property type="entry name" value="Rce1/LyrA-like_dom"/>
</dbReference>